<feature type="transmembrane region" description="Helical" evidence="1">
    <location>
        <begin position="6"/>
        <end position="34"/>
    </location>
</feature>
<evidence type="ECO:0000259" key="2">
    <source>
        <dbReference type="Pfam" id="PF13349"/>
    </source>
</evidence>
<organism evidence="3 4">
    <name type="scientific">Agathobacter rectalis</name>
    <dbReference type="NCBI Taxonomy" id="39491"/>
    <lineage>
        <taxon>Bacteria</taxon>
        <taxon>Bacillati</taxon>
        <taxon>Bacillota</taxon>
        <taxon>Clostridia</taxon>
        <taxon>Lachnospirales</taxon>
        <taxon>Lachnospiraceae</taxon>
        <taxon>Agathobacter</taxon>
    </lineage>
</organism>
<keyword evidence="1" id="KW-1133">Transmembrane helix</keyword>
<evidence type="ECO:0000256" key="1">
    <source>
        <dbReference type="SAM" id="Phobius"/>
    </source>
</evidence>
<name>A0A0M6WVA1_9FIRM</name>
<dbReference type="AlphaFoldDB" id="A0A0M6WVA1"/>
<keyword evidence="1" id="KW-0812">Transmembrane</keyword>
<keyword evidence="4" id="KW-1185">Reference proteome</keyword>
<sequence length="252" mass="27102">MKKNIYLIIITIITVVCIIAGSLYHIGGFALGLFDNLIPRSDKSLGNVCTEELSVDEFSNLVFDTTISNINVKTGDSYMVSYKCNKRLVPKIKSSGDTLTISQSNRANYKRNTTSEITVTIPEGAALNKLSLDTGVGEVNLNSLTAADAEFDTGIGDLYVTDCSFATCDVDGGTGNLSFENCAFDEMDIDGGTGNITVTSSQSLDGYMMDLDSGTGDITINGNDYDDEYEVNEHAKKHLVIDSGLGDIVVKY</sequence>
<feature type="domain" description="DUF4097" evidence="2">
    <location>
        <begin position="59"/>
        <end position="233"/>
    </location>
</feature>
<protein>
    <recommendedName>
        <fullName evidence="2">DUF4097 domain-containing protein</fullName>
    </recommendedName>
</protein>
<dbReference type="EMBL" id="CVRQ01000026">
    <property type="protein sequence ID" value="CRL40723.1"/>
    <property type="molecule type" value="Genomic_DNA"/>
</dbReference>
<proteinExistence type="predicted"/>
<reference evidence="4" key="1">
    <citation type="submission" date="2015-05" db="EMBL/GenBank/DDBJ databases">
        <authorList>
            <consortium name="Pathogen Informatics"/>
        </authorList>
    </citation>
    <scope>NUCLEOTIDE SEQUENCE [LARGE SCALE GENOMIC DNA]</scope>
    <source>
        <strain evidence="4">T1-815</strain>
    </source>
</reference>
<gene>
    <name evidence="3" type="ORF">T1815_24581</name>
</gene>
<dbReference type="Gene3D" id="2.160.20.120">
    <property type="match status" value="1"/>
</dbReference>
<accession>A0A0M6WVA1</accession>
<evidence type="ECO:0000313" key="3">
    <source>
        <dbReference type="EMBL" id="CRL40723.1"/>
    </source>
</evidence>
<keyword evidence="1" id="KW-0472">Membrane</keyword>
<dbReference type="InterPro" id="IPR025164">
    <property type="entry name" value="Toastrack_DUF4097"/>
</dbReference>
<dbReference type="Pfam" id="PF13349">
    <property type="entry name" value="DUF4097"/>
    <property type="match status" value="1"/>
</dbReference>
<evidence type="ECO:0000313" key="4">
    <source>
        <dbReference type="Proteomes" id="UP000049472"/>
    </source>
</evidence>
<dbReference type="Proteomes" id="UP000049472">
    <property type="component" value="Unassembled WGS sequence"/>
</dbReference>
<dbReference type="RefSeq" id="WP_055062414.1">
    <property type="nucleotide sequence ID" value="NZ_CVRQ01000026.1"/>
</dbReference>